<sequence>MKHTILSIFAVAALLTSCNQGPKEHTGTAGDGTTVSTEASAGATGKIEFKEEAFDFGKIKEGEVVKHVFTFTNTGEAPVILSQVTASCGCTTPSFTTTPVLPGKSGEIAVEFNSAGMVGQQQKIITVVSNSENNITTIQLKGTVDAA</sequence>
<dbReference type="Pfam" id="PF07610">
    <property type="entry name" value="DUF1573"/>
    <property type="match status" value="1"/>
</dbReference>
<dbReference type="PANTHER" id="PTHR37833">
    <property type="entry name" value="LIPOPROTEIN-RELATED"/>
    <property type="match status" value="1"/>
</dbReference>
<dbReference type="Gene3D" id="2.60.40.10">
    <property type="entry name" value="Immunoglobulins"/>
    <property type="match status" value="1"/>
</dbReference>
<organism evidence="1 2">
    <name type="scientific">Sphingobacterium lactis</name>
    <dbReference type="NCBI Taxonomy" id="797291"/>
    <lineage>
        <taxon>Bacteria</taxon>
        <taxon>Pseudomonadati</taxon>
        <taxon>Bacteroidota</taxon>
        <taxon>Sphingobacteriia</taxon>
        <taxon>Sphingobacteriales</taxon>
        <taxon>Sphingobacteriaceae</taxon>
        <taxon>Sphingobacterium</taxon>
    </lineage>
</organism>
<evidence type="ECO:0008006" key="3">
    <source>
        <dbReference type="Google" id="ProtNLM"/>
    </source>
</evidence>
<dbReference type="InterPro" id="IPR011467">
    <property type="entry name" value="DUF1573"/>
</dbReference>
<dbReference type="OrthoDB" id="826619at2"/>
<proteinExistence type="predicted"/>
<evidence type="ECO:0000313" key="2">
    <source>
        <dbReference type="Proteomes" id="UP000236731"/>
    </source>
</evidence>
<keyword evidence="2" id="KW-1185">Reference proteome</keyword>
<dbReference type="AlphaFoldDB" id="A0A1H6BY95"/>
<reference evidence="2" key="1">
    <citation type="submission" date="2016-10" db="EMBL/GenBank/DDBJ databases">
        <authorList>
            <person name="Varghese N."/>
            <person name="Submissions S."/>
        </authorList>
    </citation>
    <scope>NUCLEOTIDE SEQUENCE [LARGE SCALE GENOMIC DNA]</scope>
    <source>
        <strain evidence="2">DSM 22361</strain>
    </source>
</reference>
<evidence type="ECO:0000313" key="1">
    <source>
        <dbReference type="EMBL" id="SEG65684.1"/>
    </source>
</evidence>
<name>A0A1H6BY95_9SPHI</name>
<dbReference type="Proteomes" id="UP000236731">
    <property type="component" value="Unassembled WGS sequence"/>
</dbReference>
<dbReference type="EMBL" id="FNUT01000012">
    <property type="protein sequence ID" value="SEG65684.1"/>
    <property type="molecule type" value="Genomic_DNA"/>
</dbReference>
<accession>A0A1H6BY95</accession>
<dbReference type="RefSeq" id="WP_103907463.1">
    <property type="nucleotide sequence ID" value="NZ_CP049246.1"/>
</dbReference>
<gene>
    <name evidence="1" type="ORF">SAMN05421877_11260</name>
</gene>
<protein>
    <recommendedName>
        <fullName evidence="3">DUF1573 domain-containing protein</fullName>
    </recommendedName>
</protein>
<dbReference type="PROSITE" id="PS51257">
    <property type="entry name" value="PROKAR_LIPOPROTEIN"/>
    <property type="match status" value="1"/>
</dbReference>
<dbReference type="PANTHER" id="PTHR37833:SF1">
    <property type="entry name" value="SIGNAL PEPTIDE PROTEIN"/>
    <property type="match status" value="1"/>
</dbReference>
<dbReference type="InterPro" id="IPR013783">
    <property type="entry name" value="Ig-like_fold"/>
</dbReference>